<dbReference type="STRING" id="1797533.A2731_00135"/>
<protein>
    <recommendedName>
        <fullName evidence="1">Glycosyltransferase 2-like domain-containing protein</fullName>
    </recommendedName>
</protein>
<dbReference type="InterPro" id="IPR029044">
    <property type="entry name" value="Nucleotide-diphossugar_trans"/>
</dbReference>
<accession>A0A1G1XWL5</accession>
<dbReference type="Proteomes" id="UP000176241">
    <property type="component" value="Unassembled WGS sequence"/>
</dbReference>
<reference evidence="2 3" key="1">
    <citation type="journal article" date="2016" name="Nat. Commun.">
        <title>Thousands of microbial genomes shed light on interconnected biogeochemical processes in an aquifer system.</title>
        <authorList>
            <person name="Anantharaman K."/>
            <person name="Brown C.T."/>
            <person name="Hug L.A."/>
            <person name="Sharon I."/>
            <person name="Castelle C.J."/>
            <person name="Probst A.J."/>
            <person name="Thomas B.C."/>
            <person name="Singh A."/>
            <person name="Wilkins M.J."/>
            <person name="Karaoz U."/>
            <person name="Brodie E.L."/>
            <person name="Williams K.H."/>
            <person name="Hubbard S.S."/>
            <person name="Banfield J.F."/>
        </authorList>
    </citation>
    <scope>NUCLEOTIDE SEQUENCE [LARGE SCALE GENOMIC DNA]</scope>
</reference>
<evidence type="ECO:0000259" key="1">
    <source>
        <dbReference type="Pfam" id="PF00535"/>
    </source>
</evidence>
<dbReference type="EMBL" id="MHIC01000029">
    <property type="protein sequence ID" value="OGY44361.1"/>
    <property type="molecule type" value="Genomic_DNA"/>
</dbReference>
<dbReference type="Gene3D" id="3.90.550.10">
    <property type="entry name" value="Spore Coat Polysaccharide Biosynthesis Protein SpsA, Chain A"/>
    <property type="match status" value="1"/>
</dbReference>
<feature type="domain" description="Glycosyltransferase 2-like" evidence="1">
    <location>
        <begin position="5"/>
        <end position="154"/>
    </location>
</feature>
<proteinExistence type="predicted"/>
<organism evidence="2 3">
    <name type="scientific">Candidatus Buchananbacteria bacterium RIFCSPHIGHO2_01_FULL_39_8</name>
    <dbReference type="NCBI Taxonomy" id="1797533"/>
    <lineage>
        <taxon>Bacteria</taxon>
        <taxon>Candidatus Buchananiibacteriota</taxon>
    </lineage>
</organism>
<evidence type="ECO:0000313" key="3">
    <source>
        <dbReference type="Proteomes" id="UP000176241"/>
    </source>
</evidence>
<evidence type="ECO:0000313" key="2">
    <source>
        <dbReference type="EMBL" id="OGY44361.1"/>
    </source>
</evidence>
<name>A0A1G1XWL5_9BACT</name>
<gene>
    <name evidence="2" type="ORF">A2731_00135</name>
</gene>
<dbReference type="PANTHER" id="PTHR43179">
    <property type="entry name" value="RHAMNOSYLTRANSFERASE WBBL"/>
    <property type="match status" value="1"/>
</dbReference>
<comment type="caution">
    <text evidence="2">The sequence shown here is derived from an EMBL/GenBank/DDBJ whole genome shotgun (WGS) entry which is preliminary data.</text>
</comment>
<dbReference type="Pfam" id="PF00535">
    <property type="entry name" value="Glycos_transf_2"/>
    <property type="match status" value="1"/>
</dbReference>
<dbReference type="InterPro" id="IPR001173">
    <property type="entry name" value="Glyco_trans_2-like"/>
</dbReference>
<dbReference type="PANTHER" id="PTHR43179:SF7">
    <property type="entry name" value="RHAMNOSYLTRANSFERASE WBBL"/>
    <property type="match status" value="1"/>
</dbReference>
<sequence length="259" mass="29884">MLDLSIIIVSWNVSELLKKCLKSVYKNQGKINLKIFVIDNTSTDNTVEMVKTNFPDVNIIANKNNLGFATANNQGIKKSQAKYILLLNPDTEIGENTLKNMVEFMEENYKIGIAGCKHCNPDWTLQPSVRRFPRLLPILLILTKVAKIIPGLPALRSYLAQDFDYKIAQPAEQVAGSFFMIRKKTLEEIGLLDEKFFLWFEEVDYCKRAKAAGWQVWYNANAKIIHYGGQSFSQRLTIRKQLIFVKSAWYYFKKHGFVW</sequence>
<dbReference type="CDD" id="cd04186">
    <property type="entry name" value="GT_2_like_c"/>
    <property type="match status" value="1"/>
</dbReference>
<dbReference type="AlphaFoldDB" id="A0A1G1XWL5"/>
<dbReference type="SUPFAM" id="SSF53448">
    <property type="entry name" value="Nucleotide-diphospho-sugar transferases"/>
    <property type="match status" value="1"/>
</dbReference>